<feature type="domain" description="DUF11" evidence="4">
    <location>
        <begin position="2578"/>
        <end position="2686"/>
    </location>
</feature>
<feature type="region of interest" description="Disordered" evidence="1">
    <location>
        <begin position="2686"/>
        <end position="2716"/>
    </location>
</feature>
<evidence type="ECO:0000313" key="6">
    <source>
        <dbReference type="Proteomes" id="UP000321386"/>
    </source>
</evidence>
<feature type="domain" description="DUF11" evidence="4">
    <location>
        <begin position="1346"/>
        <end position="1463"/>
    </location>
</feature>
<evidence type="ECO:0000256" key="1">
    <source>
        <dbReference type="SAM" id="MobiDB-lite"/>
    </source>
</evidence>
<feature type="signal peptide" evidence="3">
    <location>
        <begin position="1"/>
        <end position="35"/>
    </location>
</feature>
<evidence type="ECO:0000256" key="3">
    <source>
        <dbReference type="SAM" id="SignalP"/>
    </source>
</evidence>
<evidence type="ECO:0000313" key="5">
    <source>
        <dbReference type="EMBL" id="GEK17521.1"/>
    </source>
</evidence>
<dbReference type="GO" id="GO:0005975">
    <property type="term" value="P:carbohydrate metabolic process"/>
    <property type="evidence" value="ECO:0007669"/>
    <property type="project" value="UniProtKB-ARBA"/>
</dbReference>
<accession>A0A510UVL1</accession>
<feature type="domain" description="DUF11" evidence="4">
    <location>
        <begin position="2433"/>
        <end position="2551"/>
    </location>
</feature>
<dbReference type="InterPro" id="IPR001434">
    <property type="entry name" value="OmcB-like_DUF11"/>
</dbReference>
<feature type="domain" description="DUF11" evidence="4">
    <location>
        <begin position="2978"/>
        <end position="3094"/>
    </location>
</feature>
<dbReference type="Proteomes" id="UP000321386">
    <property type="component" value="Unassembled WGS sequence"/>
</dbReference>
<feature type="domain" description="DUF11" evidence="4">
    <location>
        <begin position="2720"/>
        <end position="2838"/>
    </location>
</feature>
<dbReference type="Pfam" id="PF01345">
    <property type="entry name" value="DUF11"/>
    <property type="match status" value="13"/>
</dbReference>
<feature type="domain" description="DUF11" evidence="4">
    <location>
        <begin position="1775"/>
        <end position="1900"/>
    </location>
</feature>
<evidence type="ECO:0000259" key="4">
    <source>
        <dbReference type="Pfam" id="PF01345"/>
    </source>
</evidence>
<feature type="domain" description="DUF11" evidence="4">
    <location>
        <begin position="1498"/>
        <end position="1613"/>
    </location>
</feature>
<reference evidence="5 6" key="1">
    <citation type="submission" date="2019-07" db="EMBL/GenBank/DDBJ databases">
        <title>Whole genome shotgun sequence of Cellulomonas persica NBRC 101101.</title>
        <authorList>
            <person name="Hosoyama A."/>
            <person name="Uohara A."/>
            <person name="Ohji S."/>
            <person name="Ichikawa N."/>
        </authorList>
    </citation>
    <scope>NUCLEOTIDE SEQUENCE [LARGE SCALE GENOMIC DNA]</scope>
    <source>
        <strain evidence="5 6">NBRC 101101</strain>
    </source>
</reference>
<feature type="chain" id="PRO_5039582583" description="DUF11 domain-containing protein" evidence="3">
    <location>
        <begin position="36"/>
        <end position="3132"/>
    </location>
</feature>
<keyword evidence="2" id="KW-1133">Transmembrane helix</keyword>
<dbReference type="InterPro" id="IPR051172">
    <property type="entry name" value="Chlamydia_OmcB"/>
</dbReference>
<dbReference type="InterPro" id="IPR013783">
    <property type="entry name" value="Ig-like_fold"/>
</dbReference>
<proteinExistence type="predicted"/>
<keyword evidence="3" id="KW-0732">Signal</keyword>
<gene>
    <name evidence="5" type="ORF">CPE01_12540</name>
</gene>
<dbReference type="PANTHER" id="PTHR34819">
    <property type="entry name" value="LARGE CYSTEINE-RICH PERIPLASMIC PROTEIN OMCB"/>
    <property type="match status" value="1"/>
</dbReference>
<dbReference type="Gene3D" id="2.60.40.740">
    <property type="match status" value="4"/>
</dbReference>
<dbReference type="PANTHER" id="PTHR34819:SF3">
    <property type="entry name" value="CELL SURFACE PROTEIN"/>
    <property type="match status" value="1"/>
</dbReference>
<keyword evidence="2" id="KW-0812">Transmembrane</keyword>
<feature type="domain" description="DUF11" evidence="4">
    <location>
        <begin position="1644"/>
        <end position="1767"/>
    </location>
</feature>
<feature type="region of interest" description="Disordered" evidence="1">
    <location>
        <begin position="93"/>
        <end position="115"/>
    </location>
</feature>
<feature type="domain" description="DUF11" evidence="4">
    <location>
        <begin position="2847"/>
        <end position="2956"/>
    </location>
</feature>
<dbReference type="InterPro" id="IPR047589">
    <property type="entry name" value="DUF11_rpt"/>
</dbReference>
<feature type="region of interest" description="Disordered" evidence="1">
    <location>
        <begin position="3073"/>
        <end position="3092"/>
    </location>
</feature>
<dbReference type="Gene3D" id="2.60.40.10">
    <property type="entry name" value="Immunoglobulins"/>
    <property type="match status" value="1"/>
</dbReference>
<feature type="domain" description="DUF11" evidence="4">
    <location>
        <begin position="2303"/>
        <end position="2422"/>
    </location>
</feature>
<dbReference type="EMBL" id="BJUA01000005">
    <property type="protein sequence ID" value="GEK17521.1"/>
    <property type="molecule type" value="Genomic_DNA"/>
</dbReference>
<protein>
    <recommendedName>
        <fullName evidence="4">DUF11 domain-containing protein</fullName>
    </recommendedName>
</protein>
<evidence type="ECO:0000256" key="2">
    <source>
        <dbReference type="SAM" id="Phobius"/>
    </source>
</evidence>
<feature type="domain" description="DUF11" evidence="4">
    <location>
        <begin position="1909"/>
        <end position="2023"/>
    </location>
</feature>
<dbReference type="NCBIfam" id="TIGR01451">
    <property type="entry name" value="B_ant_repeat"/>
    <property type="match status" value="8"/>
</dbReference>
<feature type="transmembrane region" description="Helical" evidence="2">
    <location>
        <begin position="3109"/>
        <end position="3127"/>
    </location>
</feature>
<dbReference type="Gene3D" id="2.60.40.1510">
    <property type="entry name" value="ntegrin, alpha v. Chain A, domain 3"/>
    <property type="match status" value="1"/>
</dbReference>
<comment type="caution">
    <text evidence="5">The sequence shown here is derived from an EMBL/GenBank/DDBJ whole genome shotgun (WGS) entry which is preliminary data.</text>
</comment>
<feature type="domain" description="DUF11" evidence="4">
    <location>
        <begin position="2170"/>
        <end position="2283"/>
    </location>
</feature>
<name>A0A510UVL1_9CELL</name>
<sequence>MRHRSPSRGLAALLSLALVLGMGAVVTVASPPAPAAAATGTLSLDHDATPATVLAGENARIALEARHAGASEDIAYNVSFVATLPPGATYVAGSATPASGPGSPGEPQATKVTPNPADTSTDFWVLEWSNVTDVPAGGTATLGFELALDPARFPAGSTVEVPSLVLGSDDERMVPTVTLGTTGVSSVANATVDASDTAVTRVSPVEITKSEPSSESELLRGLQDQQTTYTLTVRVAQAGALEGVVVRDMLPAPLQFLGCESVSTVDGCALFAGQSVVSSPSGAMTELRWELGTLPAGSTTTIRYRAAAGYQALTETGAFDGTSLRQSPSGTEAVNTATVTGTYGGAVLTAADRAVDASTQHTVQVLDVALAKSADTGSFAGGSTVRYTLDVRVGQYTDASAIVVTDTLPDGVCLYLPAGFAVPAGWPADCAGLDRRPVSGATLLGADVLGDGRTTLTFELPDVPANGTARVTYDAYMRATHADGSPTATGETFTNTAALSATTNPVAGSPETGSRHVANGSSAVVASDGPTLVKQVWPNASRSPIAGLASCPDVTSPLWSTSAQPVVRLGDLVCFQITLRAHSGVALRDVALRDFVPVGTEYVDADVVDTSSSFAVTQIPGQPAWTIGDTIGSSRYLPAGASATFQVLAQVTDTNPTGKDILGNLAKMRWRDADNRIAAQRTQVDFVVAPAAPLSLTKTVTAASGTSTSQRVGEGEVVTYRLTVRQDGTAADASDHPVSSVELWDALPSGFTCADVVSAVTCAPGTTTSTTGRSVVTTTLQGAALGGDAVLTAGETATFDLQVRIPSPLSIASSHRNDASVVEYTVPTTDGRPGATEAVYRPSDSLADPTDGNAPAANASATVTLPNAVVAKRVSTTSVVEAGNDELTQATIGERVSYVYSIELPAKSSIFHGVLSDALPGGGRLTDLTVHSSAAPGLTTTGFSSGDGETCTPTGTTACVDQTTGRLSLPPVVTNSTASAQTFSVSVSARVANAGANTHASTLVNTATLTSHPSATATTPVTRGTASATVNVVLPAVTLVKAPLNGSNAPVDPLTVGTSQVVTYRLTAAQSSSTRPTAHDAVVVDCLPVGMLPVTPLPAGLTTQDGTGSPCASTRKQITWDLGDLAATGESVVEYQATVPADSAGSSALVNTATLTASTIEDGANGTTTERSFTASDTGTVQLASPTGTKTADVTWAVPGQVVTYTLTSRLPANANYYDSAVIDVLPAGVEPDLTNATVTCTGGDATWQATCAGTPVSATYTGTTTTRVVWPLGDLPALTSERVVTITLPATIDPAGSTAAGTSTTNAHGIGWFQTDASRTVTTTTTFDRAPTLGTVSVAVREPLLTVTKTVDDSTPEPGQVFTYSVKVSSATAANRQATAYGITVTDTVPVGVEPLDADGDPVADLGTTASGGAWDATTRRITWTLTSLAASASSTLAVPAMIVDADAVTAATLTNTARVASWSSLAADGRSYGPSTPATVDVTPVYPRVNATKAQTTTNPVTVGQEVSYAVTLTNAGGGTAASVGVTDTLPASWEYVAGSATIQVGSTPAVALADPSGTGTLVWSDVLPSGVSLAPGAEAVLRYVATPTAAAASSAGSAAAHTNTVDVTGVTDRLGGDSYDGGTGSYLGTGGSATARIHAADLSVTKTASTWVAGSSTNTWTVRVTNAGPDPAVGVVVQDVLGTLPDGVSLVSVAGTGFTCDVDAAAGEATCTRGTALASGASATLTVTMSVDSGVAAGTQVANTATVTSATFDPDPDDNEASSTATVTTVADLELVKTGPASVAAGAPATWTVTVTNRGPSVSRATVAAPVVVTDTLPQGVTVTDVSPVGAVCDEPDGTELTCRRTTDLASGASFQVQVTGRLDAALVAADGPLVNTAEVVPVTGQGDDTYDDADSTSTAIAHAEDLHITKTIAQTLVAGSTGSYAIAVRNDGPSLARGVVVTDDLPTGLTFAGGVTSTDDWTCTGTTSVTCELDGVLGVGTSAASSFTFDVTVAAGRTGTILNEAVVGSTWQADQDSDDVQTGTTVHADLGITKSHPAGDVRAGDGTTFTIVVTNHGPSDAPGPITVTDTVPAGLPLDGAPTPDGGSCTVGAATSGGARPVTCTLATGLDVDDEWEIEIPVLVPADAAPATITNTATVAGPPTLDEDDDTHANTASDDVVVVRAADLSITKTPSATTVVAGDDDGVTYTLVVENAGPSVAAATTVVDTLPAALAPVSASSTVGTCQIDGQEVSCDLGDLLEADGPVTVTVEARVRSGVADGATVTNTATVSSTTPDVDGTGPTTDSDDATITVDTEATLTVTKTATSTTVRAGETIAYTLVVHDDGPSDVPGPVTVTDTLPTGLTFDSASTTGSPAWVCDDDGQEVTCTLGDGTAGLVAGASAPTLRLVAVVSAAAEPGTVTNTAYATSTLSGDSDPDTADVDVTTSADLGLTKTHTGTAVAGEPFAWTLTVTNGGPSDSRATAADPIVVRDTLPVGVTFDDSDPVTGGGFTCVAGTPVTVGGDTHEVVECTRPTTLAALATASVTVPVLLDADLHGTVTNRAVVTPSGLTAQPVVETLDDEATDDVTVTGVADLGLVKELVTDPADVVAGHAIAWRVAVTNHGPSTSRADATTPIVVVDELPAGVQDATASGAGWVCSTDEGTVTCERDTDLLVGAAPVITVTARVRSSATGDVVNLATVRPGLSPQVGPGAGSAQTGDEPDSDDATATPSASADLRLVKSVLSEPVAGGTARYRVEVTNLGPSDARDVVVHDELPAGLTFAAVVGSSAGSWACTGTTDVTCTLDAPLPTGAIATLDLEVAVDPTLTGDVVNTATVTSSTPDPEPADNTDSVTSGTTAYAELSVVKTHTGDARVGGTLTYHLVVANAGPSAASDVTVLDQVPASLQVTAVRADDATWRCVIGEAAADGTPVLCTTASLAPGTTAPTIDIDVVVGPDAFPGVVNVVEVRSSTPGADGIVISTDDDSMALAPLVDLTLVKTFDGDALQVGSTGTFVLTVTNAGPTADPGPITVTDVLPAGLTFDTASGAMCAADGQEVTCTLDGLDVGESAEVRLTVRVGAVGGTSVTNTASVTSGTEDVDTENNSGSVTVPVRGKPLATTGVETGLLALLAMFLLAGGTAAVVQARRR</sequence>
<feature type="domain" description="DUF11" evidence="4">
    <location>
        <begin position="2033"/>
        <end position="2161"/>
    </location>
</feature>
<keyword evidence="6" id="KW-1185">Reference proteome</keyword>
<keyword evidence="2" id="KW-0472">Membrane</keyword>
<organism evidence="5 6">
    <name type="scientific">Cellulomonas persica</name>
    <dbReference type="NCBI Taxonomy" id="76861"/>
    <lineage>
        <taxon>Bacteria</taxon>
        <taxon>Bacillati</taxon>
        <taxon>Actinomycetota</taxon>
        <taxon>Actinomycetes</taxon>
        <taxon>Micrococcales</taxon>
        <taxon>Cellulomonadaceae</taxon>
        <taxon>Cellulomonas</taxon>
    </lineage>
</organism>